<proteinExistence type="predicted"/>
<comment type="caution">
    <text evidence="1">The sequence shown here is derived from an EMBL/GenBank/DDBJ whole genome shotgun (WGS) entry which is preliminary data.</text>
</comment>
<reference evidence="1" key="1">
    <citation type="submission" date="2021-06" db="EMBL/GenBank/DDBJ databases">
        <authorList>
            <person name="Hodson N. C."/>
            <person name="Mongue J. A."/>
            <person name="Jaron S. K."/>
        </authorList>
    </citation>
    <scope>NUCLEOTIDE SEQUENCE</scope>
</reference>
<protein>
    <submittedName>
        <fullName evidence="1">Uncharacterized protein</fullName>
    </submittedName>
</protein>
<dbReference type="Proteomes" id="UP000708208">
    <property type="component" value="Unassembled WGS sequence"/>
</dbReference>
<evidence type="ECO:0000313" key="1">
    <source>
        <dbReference type="EMBL" id="CAG7830831.1"/>
    </source>
</evidence>
<dbReference type="EMBL" id="CAJVCH010557780">
    <property type="protein sequence ID" value="CAG7830831.1"/>
    <property type="molecule type" value="Genomic_DNA"/>
</dbReference>
<organism evidence="1 2">
    <name type="scientific">Allacma fusca</name>
    <dbReference type="NCBI Taxonomy" id="39272"/>
    <lineage>
        <taxon>Eukaryota</taxon>
        <taxon>Metazoa</taxon>
        <taxon>Ecdysozoa</taxon>
        <taxon>Arthropoda</taxon>
        <taxon>Hexapoda</taxon>
        <taxon>Collembola</taxon>
        <taxon>Symphypleona</taxon>
        <taxon>Sminthuridae</taxon>
        <taxon>Allacma</taxon>
    </lineage>
</organism>
<name>A0A8J2LFJ4_9HEXA</name>
<accession>A0A8J2LFJ4</accession>
<evidence type="ECO:0000313" key="2">
    <source>
        <dbReference type="Proteomes" id="UP000708208"/>
    </source>
</evidence>
<gene>
    <name evidence="1" type="ORF">AFUS01_LOCUS40607</name>
</gene>
<sequence length="79" mass="9484">MLREYKLFEELNFAFIVLGRYKKRGNLDSCNLYKFRCHDDGTIPSEILCIKKRLCCCNYESYDDEQIIIEKQKNEFISS</sequence>
<dbReference type="AlphaFoldDB" id="A0A8J2LFJ4"/>
<keyword evidence="2" id="KW-1185">Reference proteome</keyword>